<dbReference type="GO" id="GO:0006515">
    <property type="term" value="P:protein quality control for misfolded or incompletely synthesized proteins"/>
    <property type="evidence" value="ECO:0007669"/>
    <property type="project" value="TreeGrafter"/>
</dbReference>
<dbReference type="GO" id="GO:0046872">
    <property type="term" value="F:metal ion binding"/>
    <property type="evidence" value="ECO:0007669"/>
    <property type="project" value="UniProtKB-KW"/>
</dbReference>
<comment type="cofactor">
    <cofactor evidence="6">
        <name>Zn(2+)</name>
        <dbReference type="ChEBI" id="CHEBI:29105"/>
    </cofactor>
    <text evidence="6">Binds 1 zinc ion per subunit.</text>
</comment>
<keyword evidence="7" id="KW-0812">Transmembrane</keyword>
<dbReference type="EMBL" id="SPNW01000094">
    <property type="protein sequence ID" value="TIA85897.1"/>
    <property type="molecule type" value="Genomic_DNA"/>
</dbReference>
<evidence type="ECO:0000259" key="8">
    <source>
        <dbReference type="Pfam" id="PF01435"/>
    </source>
</evidence>
<name>A0A4T0FCP3_9BASI</name>
<evidence type="ECO:0000256" key="5">
    <source>
        <dbReference type="ARBA" id="ARBA00023049"/>
    </source>
</evidence>
<dbReference type="CDD" id="cd07331">
    <property type="entry name" value="M48C_Oma1_like"/>
    <property type="match status" value="1"/>
</dbReference>
<evidence type="ECO:0000256" key="2">
    <source>
        <dbReference type="ARBA" id="ARBA00022723"/>
    </source>
</evidence>
<dbReference type="Proteomes" id="UP000310189">
    <property type="component" value="Unassembled WGS sequence"/>
</dbReference>
<evidence type="ECO:0000313" key="10">
    <source>
        <dbReference type="Proteomes" id="UP000310189"/>
    </source>
</evidence>
<dbReference type="PANTHER" id="PTHR22726">
    <property type="entry name" value="METALLOENDOPEPTIDASE OMA1"/>
    <property type="match status" value="1"/>
</dbReference>
<keyword evidence="1 6" id="KW-0645">Protease</keyword>
<feature type="domain" description="Peptidase M48" evidence="8">
    <location>
        <begin position="199"/>
        <end position="372"/>
    </location>
</feature>
<dbReference type="OrthoDB" id="7464992at2759"/>
<comment type="similarity">
    <text evidence="6">Belongs to the peptidase M48 family.</text>
</comment>
<keyword evidence="7" id="KW-1133">Transmembrane helix</keyword>
<dbReference type="Pfam" id="PF01435">
    <property type="entry name" value="Peptidase_M48"/>
    <property type="match status" value="1"/>
</dbReference>
<sequence>MLRAKRINHSLINTLYNYPIHSQKRQSNVLACKEALLLTARASLLAAPFIWHFRLHKKYRKTTGWLIKTPVLMACLAIAVGLDQCPITGRWRLLWMSEQEELEWSNERLRTLLNKDENLVVLGKDDERTKLVLQITRRLVNTLPPSNKRSILPTWPDPITHGISSLVDRRGLKEPSTTTSQMDIVNFPQGLTLYHPNLKVGWNIYVIDDKSQFNAYAMPSKEIVIYTGLMDLLDYREDFLSTVLAHEIAHVTQRHAIENLGLQNLATVVFDFIRGAIVSVTIPFPIVTSSLTLAINWINDPLSDSAFSRKLELEADAVGLDIMARAGFDPTCALQLWSIMSAFDKQNEEQKSLFEQTFPFLNTHPPSESRLNVSVNFSKT</sequence>
<dbReference type="InterPro" id="IPR001915">
    <property type="entry name" value="Peptidase_M48"/>
</dbReference>
<dbReference type="GO" id="GO:0005743">
    <property type="term" value="C:mitochondrial inner membrane"/>
    <property type="evidence" value="ECO:0007669"/>
    <property type="project" value="TreeGrafter"/>
</dbReference>
<evidence type="ECO:0000256" key="4">
    <source>
        <dbReference type="ARBA" id="ARBA00022833"/>
    </source>
</evidence>
<keyword evidence="10" id="KW-1185">Reference proteome</keyword>
<reference evidence="9 10" key="1">
    <citation type="submission" date="2019-03" db="EMBL/GenBank/DDBJ databases">
        <title>Sequencing 23 genomes of Wallemia ichthyophaga.</title>
        <authorList>
            <person name="Gostincar C."/>
        </authorList>
    </citation>
    <scope>NUCLEOTIDE SEQUENCE [LARGE SCALE GENOMIC DNA]</scope>
    <source>
        <strain evidence="9 10">EXF-5753</strain>
    </source>
</reference>
<feature type="transmembrane region" description="Helical" evidence="7">
    <location>
        <begin position="65"/>
        <end position="82"/>
    </location>
</feature>
<gene>
    <name evidence="9" type="ORF">E3P99_03847</name>
</gene>
<protein>
    <recommendedName>
        <fullName evidence="8">Peptidase M48 domain-containing protein</fullName>
    </recommendedName>
</protein>
<dbReference type="GO" id="GO:0004222">
    <property type="term" value="F:metalloendopeptidase activity"/>
    <property type="evidence" value="ECO:0007669"/>
    <property type="project" value="InterPro"/>
</dbReference>
<dbReference type="GO" id="GO:0034982">
    <property type="term" value="P:mitochondrial protein processing"/>
    <property type="evidence" value="ECO:0007669"/>
    <property type="project" value="TreeGrafter"/>
</dbReference>
<organism evidence="9 10">
    <name type="scientific">Wallemia hederae</name>
    <dbReference type="NCBI Taxonomy" id="1540922"/>
    <lineage>
        <taxon>Eukaryota</taxon>
        <taxon>Fungi</taxon>
        <taxon>Dikarya</taxon>
        <taxon>Basidiomycota</taxon>
        <taxon>Wallemiomycotina</taxon>
        <taxon>Wallemiomycetes</taxon>
        <taxon>Wallemiales</taxon>
        <taxon>Wallemiaceae</taxon>
        <taxon>Wallemia</taxon>
    </lineage>
</organism>
<keyword evidence="5 6" id="KW-0482">Metalloprotease</keyword>
<keyword evidence="4 6" id="KW-0862">Zinc</keyword>
<accession>A0A4T0FCP3</accession>
<evidence type="ECO:0000256" key="1">
    <source>
        <dbReference type="ARBA" id="ARBA00022670"/>
    </source>
</evidence>
<keyword evidence="3 6" id="KW-0378">Hydrolase</keyword>
<dbReference type="PANTHER" id="PTHR22726:SF18">
    <property type="entry name" value="PEPTIDASE M48 DOMAIN-CONTAINING PROTEIN"/>
    <property type="match status" value="1"/>
</dbReference>
<proteinExistence type="inferred from homology"/>
<evidence type="ECO:0000256" key="7">
    <source>
        <dbReference type="SAM" id="Phobius"/>
    </source>
</evidence>
<dbReference type="InterPro" id="IPR051156">
    <property type="entry name" value="Mito/Outer_Membr_Metalloprot"/>
</dbReference>
<evidence type="ECO:0000256" key="6">
    <source>
        <dbReference type="RuleBase" id="RU003983"/>
    </source>
</evidence>
<comment type="caution">
    <text evidence="9">The sequence shown here is derived from an EMBL/GenBank/DDBJ whole genome shotgun (WGS) entry which is preliminary data.</text>
</comment>
<keyword evidence="2" id="KW-0479">Metal-binding</keyword>
<dbReference type="Gene3D" id="3.30.2010.10">
    <property type="entry name" value="Metalloproteases ('zincins'), catalytic domain"/>
    <property type="match status" value="1"/>
</dbReference>
<evidence type="ECO:0000256" key="3">
    <source>
        <dbReference type="ARBA" id="ARBA00022801"/>
    </source>
</evidence>
<dbReference type="AlphaFoldDB" id="A0A4T0FCP3"/>
<keyword evidence="7" id="KW-0472">Membrane</keyword>
<evidence type="ECO:0000313" key="9">
    <source>
        <dbReference type="EMBL" id="TIA85897.1"/>
    </source>
</evidence>